<dbReference type="Proteomes" id="UP000828390">
    <property type="component" value="Unassembled WGS sequence"/>
</dbReference>
<reference evidence="2" key="2">
    <citation type="submission" date="2020-11" db="EMBL/GenBank/DDBJ databases">
        <authorList>
            <person name="McCartney M.A."/>
            <person name="Auch B."/>
            <person name="Kono T."/>
            <person name="Mallez S."/>
            <person name="Becker A."/>
            <person name="Gohl D.M."/>
            <person name="Silverstein K.A.T."/>
            <person name="Koren S."/>
            <person name="Bechman K.B."/>
            <person name="Herman A."/>
            <person name="Abrahante J.E."/>
            <person name="Garbe J."/>
        </authorList>
    </citation>
    <scope>NUCLEOTIDE SEQUENCE</scope>
    <source>
        <strain evidence="2">Duluth1</strain>
        <tissue evidence="2">Whole animal</tissue>
    </source>
</reference>
<evidence type="ECO:0000313" key="2">
    <source>
        <dbReference type="EMBL" id="KAH3830472.1"/>
    </source>
</evidence>
<dbReference type="EMBL" id="JAIWYP010000004">
    <property type="protein sequence ID" value="KAH3830472.1"/>
    <property type="molecule type" value="Genomic_DNA"/>
</dbReference>
<gene>
    <name evidence="2" type="ORF">DPMN_103716</name>
</gene>
<proteinExistence type="predicted"/>
<dbReference type="AlphaFoldDB" id="A0A9D4H902"/>
<evidence type="ECO:0000313" key="3">
    <source>
        <dbReference type="Proteomes" id="UP000828390"/>
    </source>
</evidence>
<evidence type="ECO:0000256" key="1">
    <source>
        <dbReference type="SAM" id="MobiDB-lite"/>
    </source>
</evidence>
<feature type="region of interest" description="Disordered" evidence="1">
    <location>
        <begin position="51"/>
        <end position="71"/>
    </location>
</feature>
<accession>A0A9D4H902</accession>
<keyword evidence="3" id="KW-1185">Reference proteome</keyword>
<name>A0A9D4H902_DREPO</name>
<protein>
    <submittedName>
        <fullName evidence="2">Uncharacterized protein</fullName>
    </submittedName>
</protein>
<sequence length="421" mass="45399">MNLQDRGSCGHIKARWDSHDTCLACTGCTFNNKCAVCDLWAYDVWTKAGRRPTSISRKRNEPPSDVDYPVTPLVKDDQRFCQSLGTGQDGVVVSRSSSDLMTHTMHTGDIDHGKTGSMSDHMAAAILRSLSGDVTGHNMTGRSPVRSGYRSCHRSGPVTGPVRSLITGPVTGPVRSPVNSHQLGLPPITSIAGQEELGLHHRLILLHPIRRRIHRLHQGVDIGHALLRRAVIIVVALISDHVVTHGDGIPKNLDLIAADPHLDSAADPDLDIAGNEDVGNVHIDSIGPTIRRQHRTYHSYSRSPSYSVMESHVSMPNVSVPTLTATRIASSGAHLTTTASVSTPRVSSTVSSRVPPTATLSNPDTLWIQNSAGHFVPVNSDNLPSSGLHYQFTEVGDDHSLLPDNYNPVQDILTSVPADSI</sequence>
<feature type="region of interest" description="Disordered" evidence="1">
    <location>
        <begin position="335"/>
        <end position="361"/>
    </location>
</feature>
<feature type="region of interest" description="Disordered" evidence="1">
    <location>
        <begin position="134"/>
        <end position="172"/>
    </location>
</feature>
<organism evidence="2 3">
    <name type="scientific">Dreissena polymorpha</name>
    <name type="common">Zebra mussel</name>
    <name type="synonym">Mytilus polymorpha</name>
    <dbReference type="NCBI Taxonomy" id="45954"/>
    <lineage>
        <taxon>Eukaryota</taxon>
        <taxon>Metazoa</taxon>
        <taxon>Spiralia</taxon>
        <taxon>Lophotrochozoa</taxon>
        <taxon>Mollusca</taxon>
        <taxon>Bivalvia</taxon>
        <taxon>Autobranchia</taxon>
        <taxon>Heteroconchia</taxon>
        <taxon>Euheterodonta</taxon>
        <taxon>Imparidentia</taxon>
        <taxon>Neoheterodontei</taxon>
        <taxon>Myida</taxon>
        <taxon>Dreissenoidea</taxon>
        <taxon>Dreissenidae</taxon>
        <taxon>Dreissena</taxon>
    </lineage>
</organism>
<feature type="compositionally biased region" description="Low complexity" evidence="1">
    <location>
        <begin position="336"/>
        <end position="359"/>
    </location>
</feature>
<comment type="caution">
    <text evidence="2">The sequence shown here is derived from an EMBL/GenBank/DDBJ whole genome shotgun (WGS) entry which is preliminary data.</text>
</comment>
<reference evidence="2" key="1">
    <citation type="journal article" date="2019" name="bioRxiv">
        <title>The Genome of the Zebra Mussel, Dreissena polymorpha: A Resource for Invasive Species Research.</title>
        <authorList>
            <person name="McCartney M.A."/>
            <person name="Auch B."/>
            <person name="Kono T."/>
            <person name="Mallez S."/>
            <person name="Zhang Y."/>
            <person name="Obille A."/>
            <person name="Becker A."/>
            <person name="Abrahante J.E."/>
            <person name="Garbe J."/>
            <person name="Badalamenti J.P."/>
            <person name="Herman A."/>
            <person name="Mangelson H."/>
            <person name="Liachko I."/>
            <person name="Sullivan S."/>
            <person name="Sone E.D."/>
            <person name="Koren S."/>
            <person name="Silverstein K.A.T."/>
            <person name="Beckman K.B."/>
            <person name="Gohl D.M."/>
        </authorList>
    </citation>
    <scope>NUCLEOTIDE SEQUENCE</scope>
    <source>
        <strain evidence="2">Duluth1</strain>
        <tissue evidence="2">Whole animal</tissue>
    </source>
</reference>